<keyword evidence="2" id="KW-1185">Reference proteome</keyword>
<accession>A0ABU9AV84</accession>
<dbReference type="RefSeq" id="WP_341404663.1">
    <property type="nucleotide sequence ID" value="NZ_JBBUKT010000003.1"/>
</dbReference>
<organism evidence="1 2">
    <name type="scientific">Luteolibacter soli</name>
    <dbReference type="NCBI Taxonomy" id="3135280"/>
    <lineage>
        <taxon>Bacteria</taxon>
        <taxon>Pseudomonadati</taxon>
        <taxon>Verrucomicrobiota</taxon>
        <taxon>Verrucomicrobiia</taxon>
        <taxon>Verrucomicrobiales</taxon>
        <taxon>Verrucomicrobiaceae</taxon>
        <taxon>Luteolibacter</taxon>
    </lineage>
</organism>
<dbReference type="EMBL" id="JBBUKT010000003">
    <property type="protein sequence ID" value="MEK7951061.1"/>
    <property type="molecule type" value="Genomic_DNA"/>
</dbReference>
<evidence type="ECO:0000313" key="2">
    <source>
        <dbReference type="Proteomes" id="UP001371305"/>
    </source>
</evidence>
<reference evidence="1 2" key="1">
    <citation type="submission" date="2024-04" db="EMBL/GenBank/DDBJ databases">
        <title>Luteolibacter sp. isolated from soil.</title>
        <authorList>
            <person name="An J."/>
        </authorList>
    </citation>
    <scope>NUCLEOTIDE SEQUENCE [LARGE SCALE GENOMIC DNA]</scope>
    <source>
        <strain evidence="1 2">Y139</strain>
    </source>
</reference>
<dbReference type="Proteomes" id="UP001371305">
    <property type="component" value="Unassembled WGS sequence"/>
</dbReference>
<gene>
    <name evidence="1" type="ORF">WKV53_11160</name>
</gene>
<proteinExistence type="predicted"/>
<evidence type="ECO:0000313" key="1">
    <source>
        <dbReference type="EMBL" id="MEK7951061.1"/>
    </source>
</evidence>
<comment type="caution">
    <text evidence="1">The sequence shown here is derived from an EMBL/GenBank/DDBJ whole genome shotgun (WGS) entry which is preliminary data.</text>
</comment>
<name>A0ABU9AV84_9BACT</name>
<sequence length="120" mass="13413">MSLPQNLVTIHPYFKVHAGKREQAECLMREFVAKTKSEPLCLFYEFTVNEDEVFCREGYVGSAGVLAHLENVGAILGQMLTISDLTRLEFHGPAADIDQLRGPLGHLNPAWFVLKAGIER</sequence>
<dbReference type="InterPro" id="IPR011008">
    <property type="entry name" value="Dimeric_a/b-barrel"/>
</dbReference>
<dbReference type="Gene3D" id="3.30.70.100">
    <property type="match status" value="1"/>
</dbReference>
<evidence type="ECO:0008006" key="3">
    <source>
        <dbReference type="Google" id="ProtNLM"/>
    </source>
</evidence>
<protein>
    <recommendedName>
        <fullName evidence="3">ABM domain-containing protein</fullName>
    </recommendedName>
</protein>
<dbReference type="SUPFAM" id="SSF54909">
    <property type="entry name" value="Dimeric alpha+beta barrel"/>
    <property type="match status" value="1"/>
</dbReference>